<evidence type="ECO:0000256" key="1">
    <source>
        <dbReference type="ARBA" id="ARBA00001927"/>
    </source>
</evidence>
<dbReference type="Gene3D" id="3.30.70.20">
    <property type="match status" value="1"/>
</dbReference>
<dbReference type="InterPro" id="IPR051269">
    <property type="entry name" value="Fe-S_cluster_ET"/>
</dbReference>
<evidence type="ECO:0000256" key="3">
    <source>
        <dbReference type="ARBA" id="ARBA00022723"/>
    </source>
</evidence>
<dbReference type="PANTHER" id="PTHR36923">
    <property type="entry name" value="FERREDOXIN"/>
    <property type="match status" value="1"/>
</dbReference>
<comment type="caution">
    <text evidence="9">The sequence shown here is derived from an EMBL/GenBank/DDBJ whole genome shotgun (WGS) entry which is preliminary data.</text>
</comment>
<keyword evidence="7" id="KW-0003">3Fe-4S</keyword>
<evidence type="ECO:0000256" key="5">
    <source>
        <dbReference type="ARBA" id="ARBA00023004"/>
    </source>
</evidence>
<dbReference type="GO" id="GO:0051538">
    <property type="term" value="F:3 iron, 4 sulfur cluster binding"/>
    <property type="evidence" value="ECO:0007669"/>
    <property type="project" value="UniProtKB-KW"/>
</dbReference>
<dbReference type="Pfam" id="PF13459">
    <property type="entry name" value="Fer4_15"/>
    <property type="match status" value="1"/>
</dbReference>
<dbReference type="PANTHER" id="PTHR36923:SF3">
    <property type="entry name" value="FERREDOXIN"/>
    <property type="match status" value="1"/>
</dbReference>
<keyword evidence="6 8" id="KW-0411">Iron-sulfur</keyword>
<dbReference type="SUPFAM" id="SSF54862">
    <property type="entry name" value="4Fe-4S ferredoxins"/>
    <property type="match status" value="1"/>
</dbReference>
<dbReference type="GO" id="GO:0009055">
    <property type="term" value="F:electron transfer activity"/>
    <property type="evidence" value="ECO:0007669"/>
    <property type="project" value="UniProtKB-UniRule"/>
</dbReference>
<evidence type="ECO:0000313" key="9">
    <source>
        <dbReference type="EMBL" id="OBB27170.1"/>
    </source>
</evidence>
<sequence length="61" mass="6628">MHVSVDRSRCAAIGMCESHAPDIFSINDDDELEVAETIPSARESDVRRAVSACPVNALRLT</sequence>
<dbReference type="InterPro" id="IPR001080">
    <property type="entry name" value="3Fe4S_ferredoxin"/>
</dbReference>
<evidence type="ECO:0000256" key="2">
    <source>
        <dbReference type="ARBA" id="ARBA00022448"/>
    </source>
</evidence>
<dbReference type="RefSeq" id="WP_064933984.1">
    <property type="nucleotide sequence ID" value="NZ_LZSO01000031.1"/>
</dbReference>
<proteinExistence type="predicted"/>
<dbReference type="Proteomes" id="UP000093902">
    <property type="component" value="Unassembled WGS sequence"/>
</dbReference>
<evidence type="ECO:0000256" key="6">
    <source>
        <dbReference type="ARBA" id="ARBA00023014"/>
    </source>
</evidence>
<comment type="function">
    <text evidence="8">Ferredoxins are iron-sulfur proteins that transfer electrons in a wide variety of metabolic reactions.</text>
</comment>
<keyword evidence="2 8" id="KW-0813">Transport</keyword>
<keyword evidence="3 8" id="KW-0479">Metal-binding</keyword>
<dbReference type="EMBL" id="LZSO01000031">
    <property type="protein sequence ID" value="OBB27170.1"/>
    <property type="molecule type" value="Genomic_DNA"/>
</dbReference>
<name>A0A1A0QY98_MYCPR</name>
<evidence type="ECO:0000256" key="8">
    <source>
        <dbReference type="RuleBase" id="RU368020"/>
    </source>
</evidence>
<evidence type="ECO:0000313" key="10">
    <source>
        <dbReference type="Proteomes" id="UP000093902"/>
    </source>
</evidence>
<dbReference type="PRINTS" id="PR00352">
    <property type="entry name" value="3FE4SFRDOXIN"/>
</dbReference>
<dbReference type="GO" id="GO:0005506">
    <property type="term" value="F:iron ion binding"/>
    <property type="evidence" value="ECO:0007669"/>
    <property type="project" value="UniProtKB-UniRule"/>
</dbReference>
<protein>
    <recommendedName>
        <fullName evidence="8">Ferredoxin</fullName>
    </recommendedName>
</protein>
<reference evidence="10" key="1">
    <citation type="submission" date="2016-06" db="EMBL/GenBank/DDBJ databases">
        <authorList>
            <person name="Sutton G."/>
            <person name="Brinkac L."/>
            <person name="Sanka R."/>
            <person name="Adams M."/>
            <person name="Lau E."/>
            <person name="Mehaffy C."/>
            <person name="Tameris M."/>
            <person name="Hatherill M."/>
            <person name="Hanekom W."/>
            <person name="Mahomed H."/>
            <person name="Mcshane H."/>
        </authorList>
    </citation>
    <scope>NUCLEOTIDE SEQUENCE [LARGE SCALE GENOMIC DNA]</scope>
    <source>
        <strain evidence="10">852002-51209_SCH5440388</strain>
    </source>
</reference>
<gene>
    <name evidence="9" type="ORF">A5792_25510</name>
</gene>
<dbReference type="AlphaFoldDB" id="A0A1A0QY98"/>
<accession>A0A1A0QY98</accession>
<evidence type="ECO:0000256" key="7">
    <source>
        <dbReference type="ARBA" id="ARBA00023291"/>
    </source>
</evidence>
<organism evidence="9 10">
    <name type="scientific">Mycolicibacterium peregrinum</name>
    <name type="common">Mycobacterium peregrinum</name>
    <dbReference type="NCBI Taxonomy" id="43304"/>
    <lineage>
        <taxon>Bacteria</taxon>
        <taxon>Bacillati</taxon>
        <taxon>Actinomycetota</taxon>
        <taxon>Actinomycetes</taxon>
        <taxon>Mycobacteriales</taxon>
        <taxon>Mycobacteriaceae</taxon>
        <taxon>Mycolicibacterium</taxon>
    </lineage>
</organism>
<keyword evidence="5 8" id="KW-0408">Iron</keyword>
<keyword evidence="4 8" id="KW-0249">Electron transport</keyword>
<evidence type="ECO:0000256" key="4">
    <source>
        <dbReference type="ARBA" id="ARBA00022982"/>
    </source>
</evidence>
<comment type="cofactor">
    <cofactor evidence="1">
        <name>[3Fe-4S] cluster</name>
        <dbReference type="ChEBI" id="CHEBI:21137"/>
    </cofactor>
</comment>
<dbReference type="OrthoDB" id="3215519at2"/>